<dbReference type="EMBL" id="QWEI01000002">
    <property type="protein sequence ID" value="RHW38443.1"/>
    <property type="molecule type" value="Genomic_DNA"/>
</dbReference>
<dbReference type="Proteomes" id="UP000265692">
    <property type="component" value="Unassembled WGS sequence"/>
</dbReference>
<feature type="domain" description="AMP-binding enzyme C-terminal" evidence="4">
    <location>
        <begin position="430"/>
        <end position="505"/>
    </location>
</feature>
<keyword evidence="6" id="KW-1185">Reference proteome</keyword>
<gene>
    <name evidence="5" type="ORF">D1B33_06055</name>
</gene>
<protein>
    <submittedName>
        <fullName evidence="5">Long-chain fatty acid--CoA ligase</fullName>
    </submittedName>
</protein>
<dbReference type="RefSeq" id="WP_118875477.1">
    <property type="nucleotide sequence ID" value="NZ_QWEI01000002.1"/>
</dbReference>
<evidence type="ECO:0000313" key="5">
    <source>
        <dbReference type="EMBL" id="RHW38443.1"/>
    </source>
</evidence>
<evidence type="ECO:0000259" key="4">
    <source>
        <dbReference type="Pfam" id="PF13193"/>
    </source>
</evidence>
<sequence>MAEHTSVPMLLERASQLYPEKEAIFDGINRITYKQLAEESQLIASALYQKGLEKGDRVIVSIPNWYEFVSIYFALGQLGIIVVPCNTRYHHDELLYILENSGAKAMFVGKEFRYLESFANYLKANDQNSSLEEIYTVRFNHPGYFSYTDLLKLGESHAAPKPVIQPAEDIFAILYTSGTTGKPKGAMLTHENVVFSAALSADLLHCNDQDVFLIPVPAFHVFGMVPGILSTVSTGAKMVFIEIYKAIEVLKLIESEKVTVHHGVPTMFILELNHPEIKKYDLSTLRTGIIAAAPCPEEIVRKIRMEMGCDIQVSYGLTETSSTVTFTSFDDDDYLKSVTVGKVVPDFEAKIVDANRQPVSIGEVGEIAVKGKGVMKGYYKMPENTKAAFDEEGWFYTGDSVTIDEKGYIRVIGRSKDMIIRGGYNIYPREVEEVFYKHQSVLEVAVVGLPDTVLGEISCAVIKLKPGYSEDEASMKAYIAERVADFKVPDRYVFVEELPMTASGKIMKIELKNLISHQLKATLR</sequence>
<dbReference type="AlphaFoldDB" id="A0A396SBG7"/>
<evidence type="ECO:0000256" key="1">
    <source>
        <dbReference type="ARBA" id="ARBA00006432"/>
    </source>
</evidence>
<dbReference type="PANTHER" id="PTHR43201">
    <property type="entry name" value="ACYL-COA SYNTHETASE"/>
    <property type="match status" value="1"/>
</dbReference>
<dbReference type="Pfam" id="PF00501">
    <property type="entry name" value="AMP-binding"/>
    <property type="match status" value="1"/>
</dbReference>
<dbReference type="FunFam" id="3.30.300.30:FF:000008">
    <property type="entry name" value="2,3-dihydroxybenzoate-AMP ligase"/>
    <property type="match status" value="1"/>
</dbReference>
<dbReference type="Pfam" id="PF13193">
    <property type="entry name" value="AMP-binding_C"/>
    <property type="match status" value="1"/>
</dbReference>
<dbReference type="GO" id="GO:0031956">
    <property type="term" value="F:medium-chain fatty acid-CoA ligase activity"/>
    <property type="evidence" value="ECO:0007669"/>
    <property type="project" value="TreeGrafter"/>
</dbReference>
<dbReference type="InterPro" id="IPR042099">
    <property type="entry name" value="ANL_N_sf"/>
</dbReference>
<dbReference type="Gene3D" id="3.30.300.30">
    <property type="match status" value="1"/>
</dbReference>
<proteinExistence type="inferred from homology"/>
<dbReference type="OrthoDB" id="9803968at2"/>
<feature type="domain" description="AMP-dependent synthetase/ligase" evidence="3">
    <location>
        <begin position="11"/>
        <end position="379"/>
    </location>
</feature>
<keyword evidence="2 5" id="KW-0436">Ligase</keyword>
<comment type="caution">
    <text evidence="5">The sequence shown here is derived from an EMBL/GenBank/DDBJ whole genome shotgun (WGS) entry which is preliminary data.</text>
</comment>
<name>A0A396SBG7_9BACL</name>
<comment type="similarity">
    <text evidence="1">Belongs to the ATP-dependent AMP-binding enzyme family.</text>
</comment>
<evidence type="ECO:0000313" key="6">
    <source>
        <dbReference type="Proteomes" id="UP000265692"/>
    </source>
</evidence>
<dbReference type="InterPro" id="IPR045851">
    <property type="entry name" value="AMP-bd_C_sf"/>
</dbReference>
<evidence type="ECO:0000259" key="3">
    <source>
        <dbReference type="Pfam" id="PF00501"/>
    </source>
</evidence>
<dbReference type="PANTHER" id="PTHR43201:SF5">
    <property type="entry name" value="MEDIUM-CHAIN ACYL-COA LIGASE ACSF2, MITOCHONDRIAL"/>
    <property type="match status" value="1"/>
</dbReference>
<dbReference type="PROSITE" id="PS00455">
    <property type="entry name" value="AMP_BINDING"/>
    <property type="match status" value="1"/>
</dbReference>
<accession>A0A396SBG7</accession>
<organism evidence="5 6">
    <name type="scientific">Ureibacillus yapensis</name>
    <dbReference type="NCBI Taxonomy" id="2304605"/>
    <lineage>
        <taxon>Bacteria</taxon>
        <taxon>Bacillati</taxon>
        <taxon>Bacillota</taxon>
        <taxon>Bacilli</taxon>
        <taxon>Bacillales</taxon>
        <taxon>Caryophanaceae</taxon>
        <taxon>Ureibacillus</taxon>
    </lineage>
</organism>
<dbReference type="InterPro" id="IPR000873">
    <property type="entry name" value="AMP-dep_synth/lig_dom"/>
</dbReference>
<dbReference type="InterPro" id="IPR020845">
    <property type="entry name" value="AMP-binding_CS"/>
</dbReference>
<dbReference type="Gene3D" id="3.40.50.12780">
    <property type="entry name" value="N-terminal domain of ligase-like"/>
    <property type="match status" value="1"/>
</dbReference>
<reference evidence="5 6" key="1">
    <citation type="submission" date="2018-08" db="EMBL/GenBank/DDBJ databases">
        <title>Lysinibacillus sp. YLB-03 draft genome sequence.</title>
        <authorList>
            <person name="Yu L."/>
        </authorList>
    </citation>
    <scope>NUCLEOTIDE SEQUENCE [LARGE SCALE GENOMIC DNA]</scope>
    <source>
        <strain evidence="5 6">YLB-03</strain>
    </source>
</reference>
<dbReference type="SUPFAM" id="SSF56801">
    <property type="entry name" value="Acetyl-CoA synthetase-like"/>
    <property type="match status" value="1"/>
</dbReference>
<dbReference type="InterPro" id="IPR025110">
    <property type="entry name" value="AMP-bd_C"/>
</dbReference>
<dbReference type="GO" id="GO:0006631">
    <property type="term" value="P:fatty acid metabolic process"/>
    <property type="evidence" value="ECO:0007669"/>
    <property type="project" value="TreeGrafter"/>
</dbReference>
<evidence type="ECO:0000256" key="2">
    <source>
        <dbReference type="ARBA" id="ARBA00022598"/>
    </source>
</evidence>